<dbReference type="Proteomes" id="UP001305647">
    <property type="component" value="Unassembled WGS sequence"/>
</dbReference>
<gene>
    <name evidence="1" type="ORF">N658DRAFT_140508</name>
</gene>
<dbReference type="AlphaFoldDB" id="A0AAN6Q0Q1"/>
<comment type="caution">
    <text evidence="1">The sequence shown here is derived from an EMBL/GenBank/DDBJ whole genome shotgun (WGS) entry which is preliminary data.</text>
</comment>
<name>A0AAN6Q0Q1_9PEZI</name>
<protein>
    <submittedName>
        <fullName evidence="1">Uncharacterized protein</fullName>
    </submittedName>
</protein>
<dbReference type="EMBL" id="MU863643">
    <property type="protein sequence ID" value="KAK4100159.1"/>
    <property type="molecule type" value="Genomic_DNA"/>
</dbReference>
<reference evidence="1" key="2">
    <citation type="submission" date="2023-05" db="EMBL/GenBank/DDBJ databases">
        <authorList>
            <consortium name="Lawrence Berkeley National Laboratory"/>
            <person name="Steindorff A."/>
            <person name="Hensen N."/>
            <person name="Bonometti L."/>
            <person name="Westerberg I."/>
            <person name="Brannstrom I.O."/>
            <person name="Guillou S."/>
            <person name="Cros-Aarteil S."/>
            <person name="Calhoun S."/>
            <person name="Haridas S."/>
            <person name="Kuo A."/>
            <person name="Mondo S."/>
            <person name="Pangilinan J."/>
            <person name="Riley R."/>
            <person name="Labutti K."/>
            <person name="Andreopoulos B."/>
            <person name="Lipzen A."/>
            <person name="Chen C."/>
            <person name="Yanf M."/>
            <person name="Daum C."/>
            <person name="Ng V."/>
            <person name="Clum A."/>
            <person name="Ohm R."/>
            <person name="Martin F."/>
            <person name="Silar P."/>
            <person name="Natvig D."/>
            <person name="Lalanne C."/>
            <person name="Gautier V."/>
            <person name="Ament-Velasquez S.L."/>
            <person name="Kruys A."/>
            <person name="Hutchinson M.I."/>
            <person name="Powell A.J."/>
            <person name="Barry K."/>
            <person name="Miller A.N."/>
            <person name="Grigoriev I.V."/>
            <person name="Debuchy R."/>
            <person name="Gladieux P."/>
            <person name="Thoren M.H."/>
            <person name="Johannesson H."/>
        </authorList>
    </citation>
    <scope>NUCLEOTIDE SEQUENCE</scope>
    <source>
        <strain evidence="1">CBS 757.83</strain>
    </source>
</reference>
<sequence>MSSGFLGSGNNTRLGINTAQHCFLLSWAAGVCFLIYSGDSFEGQSWDTEGRQVFGDYIVAVLRGRSPVVMGRLLDDAREASLSQA</sequence>
<reference evidence="1" key="1">
    <citation type="journal article" date="2023" name="Mol. Phylogenet. Evol.">
        <title>Genome-scale phylogeny and comparative genomics of the fungal order Sordariales.</title>
        <authorList>
            <person name="Hensen N."/>
            <person name="Bonometti L."/>
            <person name="Westerberg I."/>
            <person name="Brannstrom I.O."/>
            <person name="Guillou S."/>
            <person name="Cros-Aarteil S."/>
            <person name="Calhoun S."/>
            <person name="Haridas S."/>
            <person name="Kuo A."/>
            <person name="Mondo S."/>
            <person name="Pangilinan J."/>
            <person name="Riley R."/>
            <person name="LaButti K."/>
            <person name="Andreopoulos B."/>
            <person name="Lipzen A."/>
            <person name="Chen C."/>
            <person name="Yan M."/>
            <person name="Daum C."/>
            <person name="Ng V."/>
            <person name="Clum A."/>
            <person name="Steindorff A."/>
            <person name="Ohm R.A."/>
            <person name="Martin F."/>
            <person name="Silar P."/>
            <person name="Natvig D.O."/>
            <person name="Lalanne C."/>
            <person name="Gautier V."/>
            <person name="Ament-Velasquez S.L."/>
            <person name="Kruys A."/>
            <person name="Hutchinson M.I."/>
            <person name="Powell A.J."/>
            <person name="Barry K."/>
            <person name="Miller A.N."/>
            <person name="Grigoriev I.V."/>
            <person name="Debuchy R."/>
            <person name="Gladieux P."/>
            <person name="Hiltunen Thoren M."/>
            <person name="Johannesson H."/>
        </authorList>
    </citation>
    <scope>NUCLEOTIDE SEQUENCE</scope>
    <source>
        <strain evidence="1">CBS 757.83</strain>
    </source>
</reference>
<evidence type="ECO:0000313" key="2">
    <source>
        <dbReference type="Proteomes" id="UP001305647"/>
    </source>
</evidence>
<proteinExistence type="predicted"/>
<organism evidence="1 2">
    <name type="scientific">Parathielavia hyrcaniae</name>
    <dbReference type="NCBI Taxonomy" id="113614"/>
    <lineage>
        <taxon>Eukaryota</taxon>
        <taxon>Fungi</taxon>
        <taxon>Dikarya</taxon>
        <taxon>Ascomycota</taxon>
        <taxon>Pezizomycotina</taxon>
        <taxon>Sordariomycetes</taxon>
        <taxon>Sordariomycetidae</taxon>
        <taxon>Sordariales</taxon>
        <taxon>Chaetomiaceae</taxon>
        <taxon>Parathielavia</taxon>
    </lineage>
</organism>
<evidence type="ECO:0000313" key="1">
    <source>
        <dbReference type="EMBL" id="KAK4100159.1"/>
    </source>
</evidence>
<accession>A0AAN6Q0Q1</accession>
<keyword evidence="2" id="KW-1185">Reference proteome</keyword>